<feature type="non-terminal residue" evidence="1">
    <location>
        <position position="1"/>
    </location>
</feature>
<proteinExistence type="predicted"/>
<gene>
    <name evidence="1" type="ORF">H4R21_001661</name>
</gene>
<keyword evidence="2" id="KW-1185">Reference proteome</keyword>
<organism evidence="1 2">
    <name type="scientific">Coemansia helicoidea</name>
    <dbReference type="NCBI Taxonomy" id="1286919"/>
    <lineage>
        <taxon>Eukaryota</taxon>
        <taxon>Fungi</taxon>
        <taxon>Fungi incertae sedis</taxon>
        <taxon>Zoopagomycota</taxon>
        <taxon>Kickxellomycotina</taxon>
        <taxon>Kickxellomycetes</taxon>
        <taxon>Kickxellales</taxon>
        <taxon>Kickxellaceae</taxon>
        <taxon>Coemansia</taxon>
    </lineage>
</organism>
<name>A0ACC1LAZ1_9FUNG</name>
<reference evidence="1" key="1">
    <citation type="submission" date="2022-07" db="EMBL/GenBank/DDBJ databases">
        <title>Phylogenomic reconstructions and comparative analyses of Kickxellomycotina fungi.</title>
        <authorList>
            <person name="Reynolds N.K."/>
            <person name="Stajich J.E."/>
            <person name="Barry K."/>
            <person name="Grigoriev I.V."/>
            <person name="Crous P."/>
            <person name="Smith M.E."/>
        </authorList>
    </citation>
    <scope>NUCLEOTIDE SEQUENCE</scope>
    <source>
        <strain evidence="1">BCRC 34780</strain>
    </source>
</reference>
<accession>A0ACC1LAZ1</accession>
<sequence>LTAATAVRAEVAEEAIDGRPAVFYRALEPARVVHETQAAAVYSAAVRVAGARPAAAIDGHVTGLRQSRGTAEVAPLLPVLADITVDSRRFPGGFDVHVAVARAESGQPTAQAATGSPPAARAVVGDDVAVYVFGLAADHSAPLAAGAGPAEGCAPYAQLLVRTVLLLPDADADEGGLVCTVTVQPARGRRSPVDVACNGQRLRVHPARPARRSLLLVVGSDDAILTPCADCGAIGCQQDAELPAYYESDSPSDADDPAPRPRPPPASPLAVSRVASAPALATARRRCRVATPCEIPPDEGCVAPPPAAAAASHAAAARVLLAVLSLAICLPLRRLIVGSAPLAAHVRRWAALPDTPAARPSARSAVALLLVAAAGAACAWLGARVSQRLCPAADRSPEMAR</sequence>
<protein>
    <submittedName>
        <fullName evidence="1">Uncharacterized protein</fullName>
    </submittedName>
</protein>
<dbReference type="EMBL" id="JANBUN010000361">
    <property type="protein sequence ID" value="KAJ2804395.1"/>
    <property type="molecule type" value="Genomic_DNA"/>
</dbReference>
<evidence type="ECO:0000313" key="1">
    <source>
        <dbReference type="EMBL" id="KAJ2804395.1"/>
    </source>
</evidence>
<evidence type="ECO:0000313" key="2">
    <source>
        <dbReference type="Proteomes" id="UP001140087"/>
    </source>
</evidence>
<comment type="caution">
    <text evidence="1">The sequence shown here is derived from an EMBL/GenBank/DDBJ whole genome shotgun (WGS) entry which is preliminary data.</text>
</comment>
<dbReference type="Proteomes" id="UP001140087">
    <property type="component" value="Unassembled WGS sequence"/>
</dbReference>